<evidence type="ECO:0000313" key="1">
    <source>
        <dbReference type="EMBL" id="CAB4309598.1"/>
    </source>
</evidence>
<evidence type="ECO:0000313" key="2">
    <source>
        <dbReference type="Proteomes" id="UP000507245"/>
    </source>
</evidence>
<dbReference type="AlphaFoldDB" id="A0A6J5XFB9"/>
<dbReference type="OrthoDB" id="2014724at2759"/>
<dbReference type="EMBL" id="CAEKKB010000005">
    <property type="protein sequence ID" value="CAB4309598.1"/>
    <property type="molecule type" value="Genomic_DNA"/>
</dbReference>
<proteinExistence type="predicted"/>
<sequence>MQRLGLKQFSLASLYRNWAEGTSLAAKNLRANGITLFKVCEETIKLLGKADMWFFSPEHPIPH</sequence>
<protein>
    <submittedName>
        <fullName evidence="1">Uncharacterized protein</fullName>
    </submittedName>
</protein>
<organism evidence="1 2">
    <name type="scientific">Prunus armeniaca</name>
    <name type="common">Apricot</name>
    <name type="synonym">Armeniaca vulgaris</name>
    <dbReference type="NCBI Taxonomy" id="36596"/>
    <lineage>
        <taxon>Eukaryota</taxon>
        <taxon>Viridiplantae</taxon>
        <taxon>Streptophyta</taxon>
        <taxon>Embryophyta</taxon>
        <taxon>Tracheophyta</taxon>
        <taxon>Spermatophyta</taxon>
        <taxon>Magnoliopsida</taxon>
        <taxon>eudicotyledons</taxon>
        <taxon>Gunneridae</taxon>
        <taxon>Pentapetalae</taxon>
        <taxon>rosids</taxon>
        <taxon>fabids</taxon>
        <taxon>Rosales</taxon>
        <taxon>Rosaceae</taxon>
        <taxon>Amygdaloideae</taxon>
        <taxon>Amygdaleae</taxon>
        <taxon>Prunus</taxon>
    </lineage>
</organism>
<dbReference type="Proteomes" id="UP000507245">
    <property type="component" value="Unassembled WGS sequence"/>
</dbReference>
<keyword evidence="2" id="KW-1185">Reference proteome</keyword>
<dbReference type="PANTHER" id="PTHR47016:SF2">
    <property type="entry name" value="ATP-DEPENDENT CLP PROTEASE ATP-BINDING SUBUNIT CLPT2, CHLOROPLASTIC"/>
    <property type="match status" value="1"/>
</dbReference>
<accession>A0A6J5XFB9</accession>
<dbReference type="InterPro" id="IPR044217">
    <property type="entry name" value="CLPT1/2"/>
</dbReference>
<gene>
    <name evidence="1" type="ORF">ORAREDHAP_LOCUS30876</name>
</gene>
<reference evidence="2" key="1">
    <citation type="journal article" date="2020" name="Genome Biol.">
        <title>Gamete binning: chromosome-level and haplotype-resolved genome assembly enabled by high-throughput single-cell sequencing of gamete genomes.</title>
        <authorList>
            <person name="Campoy J.A."/>
            <person name="Sun H."/>
            <person name="Goel M."/>
            <person name="Jiao W.-B."/>
            <person name="Folz-Donahue K."/>
            <person name="Wang N."/>
            <person name="Rubio M."/>
            <person name="Liu C."/>
            <person name="Kukat C."/>
            <person name="Ruiz D."/>
            <person name="Huettel B."/>
            <person name="Schneeberger K."/>
        </authorList>
    </citation>
    <scope>NUCLEOTIDE SEQUENCE [LARGE SCALE GENOMIC DNA]</scope>
    <source>
        <strain evidence="2">cv. Rojo Pasion</strain>
    </source>
</reference>
<name>A0A6J5XFB9_PRUAR</name>
<dbReference type="PANTHER" id="PTHR47016">
    <property type="entry name" value="ATP-DEPENDENT CLP PROTEASE ATP-BINDING SUBUNIT CLPT1, CHLOROPLASTIC"/>
    <property type="match status" value="1"/>
</dbReference>